<dbReference type="GeneID" id="10025280"/>
<dbReference type="STRING" id="535722.E4V5D6"/>
<proteinExistence type="predicted"/>
<dbReference type="EMBL" id="DS989829">
    <property type="protein sequence ID" value="EFR05210.1"/>
    <property type="molecule type" value="Genomic_DNA"/>
</dbReference>
<dbReference type="HOGENOM" id="CLU_1179960_0_0_1"/>
<evidence type="ECO:0000256" key="1">
    <source>
        <dbReference type="SAM" id="MobiDB-lite"/>
    </source>
</evidence>
<feature type="region of interest" description="Disordered" evidence="1">
    <location>
        <begin position="203"/>
        <end position="235"/>
    </location>
</feature>
<gene>
    <name evidence="2" type="ORF">MGYG_08224</name>
</gene>
<accession>E4V5D6</accession>
<dbReference type="InParanoid" id="E4V5D6"/>
<sequence>MYRGLAASSRTNNAYTNIMTLETATGRALRRIKARRRRDARYTGSRRIRYPPGYSCDELQESLNSSQLKRGGQFRIKIKGLDYLKFSRSIKSPILKSDSNLTVLSSKIFRNYSDRNNALLIPVTTNDSISGQYKIDYTLAKGSLISGAVIDSEGEKLTTISSLTASSSGSTSFKLDEEDLGDMTLLGWINNTGDIQLNYTVSLPQSQPSSSPGRTSRPTASAPAASGAVRPSVIS</sequence>
<dbReference type="VEuPathDB" id="FungiDB:MGYG_08224"/>
<dbReference type="Proteomes" id="UP000002669">
    <property type="component" value="Unassembled WGS sequence"/>
</dbReference>
<evidence type="ECO:0000313" key="3">
    <source>
        <dbReference type="Proteomes" id="UP000002669"/>
    </source>
</evidence>
<organism evidence="3">
    <name type="scientific">Arthroderma gypseum (strain ATCC MYA-4604 / CBS 118893)</name>
    <name type="common">Microsporum gypseum</name>
    <dbReference type="NCBI Taxonomy" id="535722"/>
    <lineage>
        <taxon>Eukaryota</taxon>
        <taxon>Fungi</taxon>
        <taxon>Dikarya</taxon>
        <taxon>Ascomycota</taxon>
        <taxon>Pezizomycotina</taxon>
        <taxon>Eurotiomycetes</taxon>
        <taxon>Eurotiomycetidae</taxon>
        <taxon>Onygenales</taxon>
        <taxon>Arthrodermataceae</taxon>
        <taxon>Nannizzia</taxon>
    </lineage>
</organism>
<name>E4V5D6_ARTGP</name>
<dbReference type="RefSeq" id="XP_003170045.1">
    <property type="nucleotide sequence ID" value="XM_003169997.1"/>
</dbReference>
<dbReference type="eggNOG" id="ENOG502T5S7">
    <property type="taxonomic scope" value="Eukaryota"/>
</dbReference>
<dbReference type="OrthoDB" id="3259102at2759"/>
<protein>
    <submittedName>
        <fullName evidence="2">Uncharacterized protein</fullName>
    </submittedName>
</protein>
<keyword evidence="3" id="KW-1185">Reference proteome</keyword>
<evidence type="ECO:0000313" key="2">
    <source>
        <dbReference type="EMBL" id="EFR05210.1"/>
    </source>
</evidence>
<reference evidence="3" key="1">
    <citation type="journal article" date="2012" name="MBio">
        <title>Comparative genome analysis of Trichophyton rubrum and related dermatophytes reveals candidate genes involved in infection.</title>
        <authorList>
            <person name="Martinez D.A."/>
            <person name="Oliver B.G."/>
            <person name="Graeser Y."/>
            <person name="Goldberg J.M."/>
            <person name="Li W."/>
            <person name="Martinez-Rossi N.M."/>
            <person name="Monod M."/>
            <person name="Shelest E."/>
            <person name="Barton R.C."/>
            <person name="Birch E."/>
            <person name="Brakhage A.A."/>
            <person name="Chen Z."/>
            <person name="Gurr S.J."/>
            <person name="Heiman D."/>
            <person name="Heitman J."/>
            <person name="Kosti I."/>
            <person name="Rossi A."/>
            <person name="Saif S."/>
            <person name="Samalova M."/>
            <person name="Saunders C.W."/>
            <person name="Shea T."/>
            <person name="Summerbell R.C."/>
            <person name="Xu J."/>
            <person name="Young S."/>
            <person name="Zeng Q."/>
            <person name="Birren B.W."/>
            <person name="Cuomo C.A."/>
            <person name="White T.C."/>
        </authorList>
    </citation>
    <scope>NUCLEOTIDE SEQUENCE [LARGE SCALE GENOMIC DNA]</scope>
    <source>
        <strain evidence="3">ATCC MYA-4604 / CBS 118893</strain>
    </source>
</reference>
<dbReference type="AlphaFoldDB" id="E4V5D6"/>